<organism evidence="2 3">
    <name type="scientific">Paraburkholderia nemoris</name>
    <dbReference type="NCBI Taxonomy" id="2793076"/>
    <lineage>
        <taxon>Bacteria</taxon>
        <taxon>Pseudomonadati</taxon>
        <taxon>Pseudomonadota</taxon>
        <taxon>Betaproteobacteria</taxon>
        <taxon>Burkholderiales</taxon>
        <taxon>Burkholderiaceae</taxon>
        <taxon>Paraburkholderia</taxon>
    </lineage>
</organism>
<feature type="domain" description="RES" evidence="1">
    <location>
        <begin position="227"/>
        <end position="383"/>
    </location>
</feature>
<dbReference type="SMART" id="SM00953">
    <property type="entry name" value="RES"/>
    <property type="match status" value="1"/>
</dbReference>
<dbReference type="InterPro" id="IPR014914">
    <property type="entry name" value="RES_dom"/>
</dbReference>
<protein>
    <recommendedName>
        <fullName evidence="1">RES domain-containing protein</fullName>
    </recommendedName>
</protein>
<comment type="caution">
    <text evidence="2">The sequence shown here is derived from an EMBL/GenBank/DDBJ whole genome shotgun (WGS) entry which is preliminary data.</text>
</comment>
<gene>
    <name evidence="2" type="ORF">R69776_03498</name>
</gene>
<sequence>MAGADQDCESEDRRICSGCVSEAFLSSLIAQRDIAPCSYCGSSAPSITIEELADEVDAAFEAHYTRTVDQPDSMQERMLSDPESEYEWDRDGYPVIDAIADAAGISEEVAGEVQSILCDRHADMDAAQMGDETEFDSDSHYEEKGPDAYEWHVAWREFEHSLKTHARFFSESAARHLAEVFGGIDLLQTRAGHPLVVAAGPGTALERLFRSRVFQSVEALEDALRNPENHLGPPPQKYARAGRMNAQGISVFYGATDEKVAIAEVRPPVGSRLVVASFAITRSLCLLDLTALDETNLTGSVFDQSFKRRLERVAFLRTLGRRMARPVMPDDEAIDYLPTQAVADFLASMNQPRLDGIIFPSAQTKDGRNVVLFHDAARVHHPAHLEGAEIDVNTGHTTEDGWEDDYSVLEEVTAPAESMPPKPDEPFWTTLTREPCTPPRWDGDYRDATLEVDRGSMKVHHVTWVDVNTVEFPVRHHRQIKR</sequence>
<dbReference type="Proteomes" id="UP000673821">
    <property type="component" value="Unassembled WGS sequence"/>
</dbReference>
<dbReference type="EMBL" id="CAJNBH010000010">
    <property type="protein sequence ID" value="CAE6763911.1"/>
    <property type="molecule type" value="Genomic_DNA"/>
</dbReference>
<dbReference type="Pfam" id="PF08808">
    <property type="entry name" value="RES"/>
    <property type="match status" value="1"/>
</dbReference>
<evidence type="ECO:0000313" key="2">
    <source>
        <dbReference type="EMBL" id="CAE6763911.1"/>
    </source>
</evidence>
<reference evidence="2 3" key="1">
    <citation type="submission" date="2021-02" db="EMBL/GenBank/DDBJ databases">
        <authorList>
            <person name="Vanwijnsberghe S."/>
        </authorList>
    </citation>
    <scope>NUCLEOTIDE SEQUENCE [LARGE SCALE GENOMIC DNA]</scope>
    <source>
        <strain evidence="2 3">R-69776</strain>
    </source>
</reference>
<keyword evidence="3" id="KW-1185">Reference proteome</keyword>
<accession>A0ABM8RPB6</accession>
<proteinExistence type="predicted"/>
<evidence type="ECO:0000313" key="3">
    <source>
        <dbReference type="Proteomes" id="UP000673821"/>
    </source>
</evidence>
<dbReference type="RefSeq" id="WP_200658756.1">
    <property type="nucleotide sequence ID" value="NZ_CAJNBH010000010.1"/>
</dbReference>
<evidence type="ECO:0000259" key="1">
    <source>
        <dbReference type="SMART" id="SM00953"/>
    </source>
</evidence>
<name>A0ABM8RPB6_9BURK</name>